<dbReference type="InterPro" id="IPR038097">
    <property type="entry name" value="Ribosomal_eL36_sf"/>
</dbReference>
<keyword evidence="3" id="KW-0687">Ribonucleoprotein</keyword>
<keyword evidence="5" id="KW-1185">Reference proteome</keyword>
<comment type="similarity">
    <text evidence="1">Belongs to the eukaryotic ribosomal protein eL36 family.</text>
</comment>
<evidence type="ECO:0000313" key="4">
    <source>
        <dbReference type="EMBL" id="KAK8948059.1"/>
    </source>
</evidence>
<proteinExistence type="inferred from homology"/>
<sequence length="59" mass="6785">MRERNTACLSFPTLSSKGTELHGVGNDKRSLKVAKNRLCTHKRAKRKREDMANILTKMR</sequence>
<gene>
    <name evidence="4" type="primary">RPL36A</name>
    <name evidence="4" type="ORF">KSP40_PGU011689</name>
</gene>
<organism evidence="4 5">
    <name type="scientific">Platanthera guangdongensis</name>
    <dbReference type="NCBI Taxonomy" id="2320717"/>
    <lineage>
        <taxon>Eukaryota</taxon>
        <taxon>Viridiplantae</taxon>
        <taxon>Streptophyta</taxon>
        <taxon>Embryophyta</taxon>
        <taxon>Tracheophyta</taxon>
        <taxon>Spermatophyta</taxon>
        <taxon>Magnoliopsida</taxon>
        <taxon>Liliopsida</taxon>
        <taxon>Asparagales</taxon>
        <taxon>Orchidaceae</taxon>
        <taxon>Orchidoideae</taxon>
        <taxon>Orchideae</taxon>
        <taxon>Orchidinae</taxon>
        <taxon>Platanthera</taxon>
    </lineage>
</organism>
<accession>A0ABR2LRY7</accession>
<evidence type="ECO:0000256" key="1">
    <source>
        <dbReference type="ARBA" id="ARBA00006509"/>
    </source>
</evidence>
<protein>
    <submittedName>
        <fullName evidence="4">60S ribosomal protein L36-1</fullName>
    </submittedName>
</protein>
<keyword evidence="2 4" id="KW-0689">Ribosomal protein</keyword>
<dbReference type="Pfam" id="PF01158">
    <property type="entry name" value="Ribosomal_L36e"/>
    <property type="match status" value="1"/>
</dbReference>
<dbReference type="InterPro" id="IPR000509">
    <property type="entry name" value="Ribosomal_eL36"/>
</dbReference>
<dbReference type="EMBL" id="JBBWWR010000016">
    <property type="protein sequence ID" value="KAK8948059.1"/>
    <property type="molecule type" value="Genomic_DNA"/>
</dbReference>
<evidence type="ECO:0000256" key="2">
    <source>
        <dbReference type="ARBA" id="ARBA00022980"/>
    </source>
</evidence>
<dbReference type="PANTHER" id="PTHR10114">
    <property type="entry name" value="60S RIBOSOMAL PROTEIN L36"/>
    <property type="match status" value="1"/>
</dbReference>
<evidence type="ECO:0000256" key="3">
    <source>
        <dbReference type="ARBA" id="ARBA00023274"/>
    </source>
</evidence>
<comment type="caution">
    <text evidence="4">The sequence shown here is derived from an EMBL/GenBank/DDBJ whole genome shotgun (WGS) entry which is preliminary data.</text>
</comment>
<reference evidence="4 5" key="1">
    <citation type="journal article" date="2022" name="Nat. Plants">
        <title>Genomes of leafy and leafless Platanthera orchids illuminate the evolution of mycoheterotrophy.</title>
        <authorList>
            <person name="Li M.H."/>
            <person name="Liu K.W."/>
            <person name="Li Z."/>
            <person name="Lu H.C."/>
            <person name="Ye Q.L."/>
            <person name="Zhang D."/>
            <person name="Wang J.Y."/>
            <person name="Li Y.F."/>
            <person name="Zhong Z.M."/>
            <person name="Liu X."/>
            <person name="Yu X."/>
            <person name="Liu D.K."/>
            <person name="Tu X.D."/>
            <person name="Liu B."/>
            <person name="Hao Y."/>
            <person name="Liao X.Y."/>
            <person name="Jiang Y.T."/>
            <person name="Sun W.H."/>
            <person name="Chen J."/>
            <person name="Chen Y.Q."/>
            <person name="Ai Y."/>
            <person name="Zhai J.W."/>
            <person name="Wu S.S."/>
            <person name="Zhou Z."/>
            <person name="Hsiao Y.Y."/>
            <person name="Wu W.L."/>
            <person name="Chen Y.Y."/>
            <person name="Lin Y.F."/>
            <person name="Hsu J.L."/>
            <person name="Li C.Y."/>
            <person name="Wang Z.W."/>
            <person name="Zhao X."/>
            <person name="Zhong W.Y."/>
            <person name="Ma X.K."/>
            <person name="Ma L."/>
            <person name="Huang J."/>
            <person name="Chen G.Z."/>
            <person name="Huang M.Z."/>
            <person name="Huang L."/>
            <person name="Peng D.H."/>
            <person name="Luo Y.B."/>
            <person name="Zou S.Q."/>
            <person name="Chen S.P."/>
            <person name="Lan S."/>
            <person name="Tsai W.C."/>
            <person name="Van de Peer Y."/>
            <person name="Liu Z.J."/>
        </authorList>
    </citation>
    <scope>NUCLEOTIDE SEQUENCE [LARGE SCALE GENOMIC DNA]</scope>
    <source>
        <strain evidence="4">Lor288</strain>
    </source>
</reference>
<dbReference type="Gene3D" id="1.10.10.1760">
    <property type="entry name" value="60S ribosomal protein L36"/>
    <property type="match status" value="1"/>
</dbReference>
<evidence type="ECO:0000313" key="5">
    <source>
        <dbReference type="Proteomes" id="UP001412067"/>
    </source>
</evidence>
<name>A0ABR2LRY7_9ASPA</name>
<dbReference type="Proteomes" id="UP001412067">
    <property type="component" value="Unassembled WGS sequence"/>
</dbReference>
<dbReference type="GO" id="GO:0005840">
    <property type="term" value="C:ribosome"/>
    <property type="evidence" value="ECO:0007669"/>
    <property type="project" value="UniProtKB-KW"/>
</dbReference>